<keyword evidence="2" id="KW-1185">Reference proteome</keyword>
<name>A0A183VBK4_TOXCA</name>
<dbReference type="EMBL" id="UYWY01025153">
    <property type="protein sequence ID" value="VDM49445.1"/>
    <property type="molecule type" value="Genomic_DNA"/>
</dbReference>
<accession>A0A183VBK4</accession>
<evidence type="ECO:0000313" key="3">
    <source>
        <dbReference type="WBParaSite" id="TCNE_0001812801-mRNA-1"/>
    </source>
</evidence>
<organism evidence="2 3">
    <name type="scientific">Toxocara canis</name>
    <name type="common">Canine roundworm</name>
    <dbReference type="NCBI Taxonomy" id="6265"/>
    <lineage>
        <taxon>Eukaryota</taxon>
        <taxon>Metazoa</taxon>
        <taxon>Ecdysozoa</taxon>
        <taxon>Nematoda</taxon>
        <taxon>Chromadorea</taxon>
        <taxon>Rhabditida</taxon>
        <taxon>Spirurina</taxon>
        <taxon>Ascaridomorpha</taxon>
        <taxon>Ascaridoidea</taxon>
        <taxon>Toxocaridae</taxon>
        <taxon>Toxocara</taxon>
    </lineage>
</organism>
<reference evidence="1 2" key="2">
    <citation type="submission" date="2018-11" db="EMBL/GenBank/DDBJ databases">
        <authorList>
            <consortium name="Pathogen Informatics"/>
        </authorList>
    </citation>
    <scope>NUCLEOTIDE SEQUENCE [LARGE SCALE GENOMIC DNA]</scope>
</reference>
<evidence type="ECO:0000313" key="2">
    <source>
        <dbReference type="Proteomes" id="UP000050794"/>
    </source>
</evidence>
<dbReference type="Proteomes" id="UP000050794">
    <property type="component" value="Unassembled WGS sequence"/>
</dbReference>
<dbReference type="WBParaSite" id="TCNE_0001812801-mRNA-1">
    <property type="protein sequence ID" value="TCNE_0001812801-mRNA-1"/>
    <property type="gene ID" value="TCNE_0001812801"/>
</dbReference>
<reference evidence="3" key="1">
    <citation type="submission" date="2016-06" db="UniProtKB">
        <authorList>
            <consortium name="WormBaseParasite"/>
        </authorList>
    </citation>
    <scope>IDENTIFICATION</scope>
</reference>
<gene>
    <name evidence="1" type="ORF">TCNE_LOCUS18124</name>
</gene>
<sequence>MACLIARAEQSNAQFNEMYEWTTYLVHSESNNGNTVWIYSTNWLIRTATRVSFGPTAKKALIGYARSKPHLAKYAQVSPTPTDCADPAPSLNFASTV</sequence>
<proteinExistence type="predicted"/>
<evidence type="ECO:0000313" key="1">
    <source>
        <dbReference type="EMBL" id="VDM49445.1"/>
    </source>
</evidence>
<dbReference type="AlphaFoldDB" id="A0A183VBK4"/>
<protein>
    <submittedName>
        <fullName evidence="3">DUF3291 domain-containing protein</fullName>
    </submittedName>
</protein>